<reference evidence="9 10" key="1">
    <citation type="submission" date="2023-02" db="EMBL/GenBank/DDBJ databases">
        <title>Host association and intracellularity evolved multiple times independently in the Rickettsiales.</title>
        <authorList>
            <person name="Castelli M."/>
            <person name="Nardi T."/>
            <person name="Gammuto L."/>
            <person name="Bellinzona G."/>
            <person name="Sabaneyeva E."/>
            <person name="Potekhin A."/>
            <person name="Serra V."/>
            <person name="Petroni G."/>
            <person name="Sassera D."/>
        </authorList>
    </citation>
    <scope>NUCLEOTIDE SEQUENCE [LARGE SCALE GENOMIC DNA]</scope>
    <source>
        <strain evidence="9 10">BOD18</strain>
    </source>
</reference>
<dbReference type="InterPro" id="IPR050057">
    <property type="entry name" value="Prokaryotic/Mito_RF"/>
</dbReference>
<comment type="PTM">
    <text evidence="5">Methylated by PrmC. Methylation increases the termination efficiency of RF1.</text>
</comment>
<dbReference type="SMART" id="SM00937">
    <property type="entry name" value="PCRF"/>
    <property type="match status" value="1"/>
</dbReference>
<dbReference type="PROSITE" id="PS00745">
    <property type="entry name" value="RF_PROK_I"/>
    <property type="match status" value="1"/>
</dbReference>
<evidence type="ECO:0000256" key="7">
    <source>
        <dbReference type="SAM" id="MobiDB-lite"/>
    </source>
</evidence>
<dbReference type="PANTHER" id="PTHR43804:SF7">
    <property type="entry name" value="LD18447P"/>
    <property type="match status" value="1"/>
</dbReference>
<dbReference type="Gene3D" id="3.30.160.20">
    <property type="match status" value="1"/>
</dbReference>
<dbReference type="Pfam" id="PF03462">
    <property type="entry name" value="PCRF"/>
    <property type="match status" value="1"/>
</dbReference>
<name>A0ABU5L8Y4_9RICK</name>
<evidence type="ECO:0000256" key="5">
    <source>
        <dbReference type="HAMAP-Rule" id="MF_00093"/>
    </source>
</evidence>
<evidence type="ECO:0000256" key="1">
    <source>
        <dbReference type="ARBA" id="ARBA00002986"/>
    </source>
</evidence>
<dbReference type="InterPro" id="IPR000352">
    <property type="entry name" value="Pep_chain_release_fac_I"/>
</dbReference>
<evidence type="ECO:0000256" key="6">
    <source>
        <dbReference type="NCBIfam" id="TIGR00019"/>
    </source>
</evidence>
<dbReference type="InterPro" id="IPR045853">
    <property type="entry name" value="Pep_chain_release_fac_I_sf"/>
</dbReference>
<dbReference type="PANTHER" id="PTHR43804">
    <property type="entry name" value="LD18447P"/>
    <property type="match status" value="1"/>
</dbReference>
<organism evidence="9 10">
    <name type="scientific">Candidatus Cyrtobacter comes</name>
    <dbReference type="NCBI Taxonomy" id="675776"/>
    <lineage>
        <taxon>Bacteria</taxon>
        <taxon>Pseudomonadati</taxon>
        <taxon>Pseudomonadota</taxon>
        <taxon>Alphaproteobacteria</taxon>
        <taxon>Rickettsiales</taxon>
        <taxon>Candidatus Midichloriaceae</taxon>
        <taxon>Candidatus Cyrtobacter</taxon>
    </lineage>
</organism>
<proteinExistence type="inferred from homology"/>
<dbReference type="InterPro" id="IPR004373">
    <property type="entry name" value="RF-1"/>
</dbReference>
<evidence type="ECO:0000256" key="3">
    <source>
        <dbReference type="ARBA" id="ARBA00022481"/>
    </source>
</evidence>
<dbReference type="Gene3D" id="6.10.140.1950">
    <property type="match status" value="1"/>
</dbReference>
<dbReference type="EMBL" id="JARGYT010000067">
    <property type="protein sequence ID" value="MDZ5762581.1"/>
    <property type="molecule type" value="Genomic_DNA"/>
</dbReference>
<keyword evidence="5" id="KW-0963">Cytoplasm</keyword>
<comment type="function">
    <text evidence="1 5">Peptide chain release factor 1 directs the termination of translation in response to the peptide chain termination codons UAG and UAA.</text>
</comment>
<keyword evidence="3 5" id="KW-0488">Methylation</keyword>
<dbReference type="Pfam" id="PF00472">
    <property type="entry name" value="RF-1"/>
    <property type="match status" value="1"/>
</dbReference>
<keyword evidence="10" id="KW-1185">Reference proteome</keyword>
<gene>
    <name evidence="5" type="primary">prfA</name>
    <name evidence="9" type="ORF">Cyrtocomes_00971</name>
</gene>
<dbReference type="RefSeq" id="WP_322498038.1">
    <property type="nucleotide sequence ID" value="NZ_JARGYT010000067.1"/>
</dbReference>
<dbReference type="InterPro" id="IPR005139">
    <property type="entry name" value="PCRF"/>
</dbReference>
<accession>A0ABU5L8Y4</accession>
<sequence>MIDKLDKIIENFNNIEARLLSGCINVNERAELGKSRSDLEGLVEVALRYKKMLSDKDDLLMVLQDKEQDDDFKNLVQEELYGLDAKIEEAVYNLKLLMLPKDKDAHKNVILEIRAGTGGEEAALFASVLFRMYMKLAERQRWKFEIISISETGIGGYKEASASISGNGVFSKMKYESGVHRVQRVPETESSGRIHTSAATVAVLPEPEEVDVKIEEKDLRIDSFRASGAGGQHVNKTDSAVRITHKPSGIVVSQQDSKSQHKNKAMAMKILRSKLYEMQSQKNEDERSSMRRSQVGSGDRSERIRTYNYPQSRITDHRVNFTLHSIMEVTQEGSLEQLIEKLIQDEQVRLLSESE</sequence>
<feature type="domain" description="Prokaryotic-type class I peptide chain release factors" evidence="8">
    <location>
        <begin position="225"/>
        <end position="241"/>
    </location>
</feature>
<comment type="subcellular location">
    <subcellularLocation>
        <location evidence="5">Cytoplasm</location>
    </subcellularLocation>
</comment>
<dbReference type="NCBIfam" id="TIGR00019">
    <property type="entry name" value="prfA"/>
    <property type="match status" value="1"/>
</dbReference>
<comment type="caution">
    <text evidence="9">The sequence shown here is derived from an EMBL/GenBank/DDBJ whole genome shotgun (WGS) entry which is preliminary data.</text>
</comment>
<feature type="modified residue" description="N5-methylglutamine" evidence="5">
    <location>
        <position position="232"/>
    </location>
</feature>
<evidence type="ECO:0000313" key="9">
    <source>
        <dbReference type="EMBL" id="MDZ5762581.1"/>
    </source>
</evidence>
<evidence type="ECO:0000256" key="2">
    <source>
        <dbReference type="ARBA" id="ARBA00010835"/>
    </source>
</evidence>
<comment type="similarity">
    <text evidence="2 5">Belongs to the prokaryotic/mitochondrial release factor family.</text>
</comment>
<keyword evidence="4 5" id="KW-0648">Protein biosynthesis</keyword>
<feature type="region of interest" description="Disordered" evidence="7">
    <location>
        <begin position="278"/>
        <end position="307"/>
    </location>
</feature>
<dbReference type="SUPFAM" id="SSF75620">
    <property type="entry name" value="Release factor"/>
    <property type="match status" value="1"/>
</dbReference>
<evidence type="ECO:0000313" key="10">
    <source>
        <dbReference type="Proteomes" id="UP001293791"/>
    </source>
</evidence>
<dbReference type="Proteomes" id="UP001293791">
    <property type="component" value="Unassembled WGS sequence"/>
</dbReference>
<evidence type="ECO:0000256" key="4">
    <source>
        <dbReference type="ARBA" id="ARBA00022917"/>
    </source>
</evidence>
<protein>
    <recommendedName>
        <fullName evidence="5 6">Peptide chain release factor 1</fullName>
        <shortName evidence="5">RF-1</shortName>
    </recommendedName>
</protein>
<dbReference type="NCBIfam" id="NF001859">
    <property type="entry name" value="PRK00591.1"/>
    <property type="match status" value="1"/>
</dbReference>
<dbReference type="Gene3D" id="3.30.70.1660">
    <property type="match status" value="1"/>
</dbReference>
<dbReference type="HAMAP" id="MF_00093">
    <property type="entry name" value="Rel_fac_1"/>
    <property type="match status" value="1"/>
</dbReference>
<evidence type="ECO:0000259" key="8">
    <source>
        <dbReference type="PROSITE" id="PS00745"/>
    </source>
</evidence>